<evidence type="ECO:0000313" key="2">
    <source>
        <dbReference type="EMBL" id="CAK5282376.1"/>
    </source>
</evidence>
<proteinExistence type="predicted"/>
<evidence type="ECO:0000313" key="3">
    <source>
        <dbReference type="Proteomes" id="UP001295794"/>
    </source>
</evidence>
<dbReference type="EMBL" id="CAVNYO010000444">
    <property type="protein sequence ID" value="CAK5281689.1"/>
    <property type="molecule type" value="Genomic_DNA"/>
</dbReference>
<comment type="caution">
    <text evidence="1">The sequence shown here is derived from an EMBL/GenBank/DDBJ whole genome shotgun (WGS) entry which is preliminary data.</text>
</comment>
<sequence length="105" mass="12077">MHRQLRRDSCHPCEADATRRNLDASNQNVKHESGRLRDPSLEAAENWFGKFIRSGDWIHNAPTTARSFHLKTKRIDSFTASPSIKIHLRQRSSLLISSHYSLRPG</sequence>
<name>A0AAD2HV55_9AGAR</name>
<accession>A0AAD2HV55</accession>
<reference evidence="1" key="1">
    <citation type="submission" date="2023-11" db="EMBL/GenBank/DDBJ databases">
        <authorList>
            <person name="De Vega J J."/>
            <person name="De Vega J J."/>
        </authorList>
    </citation>
    <scope>NUCLEOTIDE SEQUENCE</scope>
</reference>
<keyword evidence="3" id="KW-1185">Reference proteome</keyword>
<gene>
    <name evidence="1" type="ORF">MYCIT1_LOCUS32907</name>
    <name evidence="2" type="ORF">MYCIT1_LOCUS34077</name>
</gene>
<dbReference type="EMBL" id="CAVNYO010000453">
    <property type="protein sequence ID" value="CAK5282376.1"/>
    <property type="molecule type" value="Genomic_DNA"/>
</dbReference>
<organism evidence="1 3">
    <name type="scientific">Mycena citricolor</name>
    <dbReference type="NCBI Taxonomy" id="2018698"/>
    <lineage>
        <taxon>Eukaryota</taxon>
        <taxon>Fungi</taxon>
        <taxon>Dikarya</taxon>
        <taxon>Basidiomycota</taxon>
        <taxon>Agaricomycotina</taxon>
        <taxon>Agaricomycetes</taxon>
        <taxon>Agaricomycetidae</taxon>
        <taxon>Agaricales</taxon>
        <taxon>Marasmiineae</taxon>
        <taxon>Mycenaceae</taxon>
        <taxon>Mycena</taxon>
    </lineage>
</organism>
<dbReference type="Proteomes" id="UP001295794">
    <property type="component" value="Unassembled WGS sequence"/>
</dbReference>
<evidence type="ECO:0000313" key="1">
    <source>
        <dbReference type="EMBL" id="CAK5281689.1"/>
    </source>
</evidence>
<dbReference type="AlphaFoldDB" id="A0AAD2HV55"/>
<protein>
    <submittedName>
        <fullName evidence="1">Uncharacterized protein</fullName>
    </submittedName>
</protein>